<comment type="similarity">
    <text evidence="1">Belongs to the phosphoglycerate mutase family. BPG-dependent PGAM subfamily.</text>
</comment>
<dbReference type="InterPro" id="IPR013078">
    <property type="entry name" value="His_Pase_superF_clade-1"/>
</dbReference>
<keyword evidence="8" id="KW-0732">Signal</keyword>
<evidence type="ECO:0000256" key="7">
    <source>
        <dbReference type="SAM" id="MobiDB-lite"/>
    </source>
</evidence>
<dbReference type="PANTHER" id="PTHR20935:SF0">
    <property type="entry name" value="SERINE_THREONINE-PROTEIN PHOSPHATASE PGAM5, MITOCHONDRIAL"/>
    <property type="match status" value="1"/>
</dbReference>
<name>A0A5K3FJN0_MESCO</name>
<evidence type="ECO:0000313" key="9">
    <source>
        <dbReference type="WBParaSite" id="MCU_009044-RA"/>
    </source>
</evidence>
<dbReference type="InterPro" id="IPR029033">
    <property type="entry name" value="His_PPase_superfam"/>
</dbReference>
<dbReference type="GO" id="GO:0004722">
    <property type="term" value="F:protein serine/threonine phosphatase activity"/>
    <property type="evidence" value="ECO:0007669"/>
    <property type="project" value="UniProtKB-EC"/>
</dbReference>
<evidence type="ECO:0000256" key="3">
    <source>
        <dbReference type="ARBA" id="ARBA00022801"/>
    </source>
</evidence>
<dbReference type="WBParaSite" id="MCU_009044-RA">
    <property type="protein sequence ID" value="MCU_009044-RA"/>
    <property type="gene ID" value="MCU_009044"/>
</dbReference>
<evidence type="ECO:0000256" key="5">
    <source>
        <dbReference type="ARBA" id="ARBA00040722"/>
    </source>
</evidence>
<dbReference type="PANTHER" id="PTHR20935">
    <property type="entry name" value="PHOSPHOGLYCERATE MUTASE-RELATED"/>
    <property type="match status" value="1"/>
</dbReference>
<accession>A0A5K3FJN0</accession>
<protein>
    <recommendedName>
        <fullName evidence="4">Serine/threonine-protein phosphatase PGAM5, mitochondrial</fullName>
        <ecNumber evidence="2">3.1.3.16</ecNumber>
    </recommendedName>
    <alternativeName>
        <fullName evidence="5">Serine/threonine-protein phosphatase Pgam5, mitochondrial</fullName>
    </alternativeName>
</protein>
<feature type="chain" id="PRO_5024447345" description="Serine/threonine-protein phosphatase PGAM5, mitochondrial" evidence="8">
    <location>
        <begin position="24"/>
        <end position="227"/>
    </location>
</feature>
<dbReference type="EC" id="3.1.3.16" evidence="2"/>
<dbReference type="Gene3D" id="3.40.50.1240">
    <property type="entry name" value="Phosphoglycerate mutase-like"/>
    <property type="match status" value="1"/>
</dbReference>
<proteinExistence type="inferred from homology"/>
<dbReference type="Pfam" id="PF00300">
    <property type="entry name" value="His_Phos_1"/>
    <property type="match status" value="1"/>
</dbReference>
<evidence type="ECO:0000256" key="8">
    <source>
        <dbReference type="SAM" id="SignalP"/>
    </source>
</evidence>
<keyword evidence="3" id="KW-0378">Hydrolase</keyword>
<feature type="binding site" evidence="6">
    <location>
        <position position="124"/>
    </location>
    <ligand>
        <name>substrate</name>
    </ligand>
</feature>
<feature type="compositionally biased region" description="Pro residues" evidence="7">
    <location>
        <begin position="185"/>
        <end position="194"/>
    </location>
</feature>
<evidence type="ECO:0000256" key="6">
    <source>
        <dbReference type="PIRSR" id="PIRSR613078-2"/>
    </source>
</evidence>
<evidence type="ECO:0000256" key="1">
    <source>
        <dbReference type="ARBA" id="ARBA00006717"/>
    </source>
</evidence>
<evidence type="ECO:0000256" key="2">
    <source>
        <dbReference type="ARBA" id="ARBA00013081"/>
    </source>
</evidence>
<dbReference type="CDD" id="cd07067">
    <property type="entry name" value="HP_PGM_like"/>
    <property type="match status" value="1"/>
</dbReference>
<organism evidence="9">
    <name type="scientific">Mesocestoides corti</name>
    <name type="common">Flatworm</name>
    <dbReference type="NCBI Taxonomy" id="53468"/>
    <lineage>
        <taxon>Eukaryota</taxon>
        <taxon>Metazoa</taxon>
        <taxon>Spiralia</taxon>
        <taxon>Lophotrochozoa</taxon>
        <taxon>Platyhelminthes</taxon>
        <taxon>Cestoda</taxon>
        <taxon>Eucestoda</taxon>
        <taxon>Cyclophyllidea</taxon>
        <taxon>Mesocestoididae</taxon>
        <taxon>Mesocestoides</taxon>
    </lineage>
</organism>
<feature type="signal peptide" evidence="8">
    <location>
        <begin position="1"/>
        <end position="23"/>
    </location>
</feature>
<dbReference type="InterPro" id="IPR051021">
    <property type="entry name" value="Mito_Ser/Thr_phosphatase"/>
</dbReference>
<feature type="region of interest" description="Disordered" evidence="7">
    <location>
        <begin position="180"/>
        <end position="200"/>
    </location>
</feature>
<dbReference type="AlphaFoldDB" id="A0A5K3FJN0"/>
<dbReference type="SUPFAM" id="SSF53254">
    <property type="entry name" value="Phosphoglycerate mutase-like"/>
    <property type="match status" value="1"/>
</dbReference>
<reference evidence="9" key="1">
    <citation type="submission" date="2019-11" db="UniProtKB">
        <authorList>
            <consortium name="WormBaseParasite"/>
        </authorList>
    </citation>
    <scope>IDENTIFICATION</scope>
</reference>
<sequence length="227" mass="24899">MRFGRVFCSGSLLLSASVSSFLGYHSYRQKVNDDSKNGVKSLKKLTSWDHNWDLANSNDSPKPQVGSCYKLLILVRHGQYETEALTSNKKVLTDLGWKQARATGKRLRALGYNIDCIVHSDMIRARQTTAGILSELDQMQLADTGILEITANPPLPGPKDCVDLRKSPLKSMTLPLLESSLMAEGPPPTEPEPSPGNLSSVYRRIGGDAPLVLTFLLSSVQLQELST</sequence>
<evidence type="ECO:0000256" key="4">
    <source>
        <dbReference type="ARBA" id="ARBA00039765"/>
    </source>
</evidence>